<evidence type="ECO:0000259" key="12">
    <source>
        <dbReference type="Pfam" id="PF01706"/>
    </source>
</evidence>
<dbReference type="Proteomes" id="UP001189757">
    <property type="component" value="Unassembled WGS sequence"/>
</dbReference>
<evidence type="ECO:0000256" key="10">
    <source>
        <dbReference type="ARBA" id="ARBA00025598"/>
    </source>
</evidence>
<dbReference type="PRINTS" id="PR00954">
    <property type="entry name" value="FLGMOTORFLIG"/>
</dbReference>
<keyword evidence="5" id="KW-1003">Cell membrane</keyword>
<accession>A0ABM9K8F3</accession>
<dbReference type="Gene3D" id="1.10.220.30">
    <property type="match status" value="3"/>
</dbReference>
<keyword evidence="16" id="KW-1185">Reference proteome</keyword>
<comment type="subcellular location">
    <subcellularLocation>
        <location evidence="1">Bacterial flagellum basal body</location>
    </subcellularLocation>
    <subcellularLocation>
        <location evidence="2">Cell membrane</location>
        <topology evidence="2">Peripheral membrane protein</topology>
        <orientation evidence="2">Cytoplasmic side</orientation>
    </subcellularLocation>
</comment>
<keyword evidence="9" id="KW-0975">Bacterial flagellum</keyword>
<feature type="domain" description="Flagellar motor switch protein FliG N-terminal" evidence="14">
    <location>
        <begin position="26"/>
        <end position="121"/>
    </location>
</feature>
<evidence type="ECO:0000256" key="2">
    <source>
        <dbReference type="ARBA" id="ARBA00004413"/>
    </source>
</evidence>
<proteinExistence type="inferred from homology"/>
<dbReference type="EMBL" id="CATZLL010000014">
    <property type="protein sequence ID" value="CAJ0819455.1"/>
    <property type="molecule type" value="Genomic_DNA"/>
</dbReference>
<dbReference type="Pfam" id="PF14842">
    <property type="entry name" value="FliG_N"/>
    <property type="match status" value="1"/>
</dbReference>
<evidence type="ECO:0000256" key="1">
    <source>
        <dbReference type="ARBA" id="ARBA00004117"/>
    </source>
</evidence>
<dbReference type="InterPro" id="IPR000090">
    <property type="entry name" value="Flg_Motor_Flig"/>
</dbReference>
<feature type="region of interest" description="Disordered" evidence="11">
    <location>
        <begin position="1"/>
        <end position="23"/>
    </location>
</feature>
<keyword evidence="7" id="KW-0283">Flagellar rotation</keyword>
<feature type="domain" description="Flagellar motor switch protein FliG C-terminal" evidence="12">
    <location>
        <begin position="239"/>
        <end position="344"/>
    </location>
</feature>
<name>A0ABM9K8F3_9RALS</name>
<dbReference type="Pfam" id="PF14841">
    <property type="entry name" value="FliG_M"/>
    <property type="match status" value="1"/>
</dbReference>
<feature type="domain" description="Flagellar motor switch protein FliG middle" evidence="13">
    <location>
        <begin position="137"/>
        <end position="211"/>
    </location>
</feature>
<evidence type="ECO:0000256" key="5">
    <source>
        <dbReference type="ARBA" id="ARBA00022475"/>
    </source>
</evidence>
<keyword evidence="8" id="KW-0472">Membrane</keyword>
<dbReference type="InterPro" id="IPR032779">
    <property type="entry name" value="FliG_M"/>
</dbReference>
<comment type="caution">
    <text evidence="15">The sequence shown here is derived from an EMBL/GenBank/DDBJ whole genome shotgun (WGS) entry which is preliminary data.</text>
</comment>
<comment type="function">
    <text evidence="10">FliG is one of three proteins (FliG, FliN, FliM) that forms the rotor-mounted switch complex (C ring), located at the base of the basal body. This complex interacts with the CheY and CheZ chemotaxis proteins, in addition to contacting components of the motor that determine the direction of flagellar rotation.</text>
</comment>
<dbReference type="SUPFAM" id="SSF48029">
    <property type="entry name" value="FliG"/>
    <property type="match status" value="2"/>
</dbReference>
<evidence type="ECO:0000256" key="4">
    <source>
        <dbReference type="ARBA" id="ARBA00021870"/>
    </source>
</evidence>
<dbReference type="InterPro" id="IPR023087">
    <property type="entry name" value="Flg_Motor_Flig_C"/>
</dbReference>
<gene>
    <name evidence="15" type="primary">fliG_2</name>
    <name evidence="15" type="ORF">LMG18101_03953</name>
</gene>
<dbReference type="PANTHER" id="PTHR30534:SF0">
    <property type="entry name" value="FLAGELLAR MOTOR SWITCH PROTEIN FLIG"/>
    <property type="match status" value="1"/>
</dbReference>
<evidence type="ECO:0000259" key="13">
    <source>
        <dbReference type="Pfam" id="PF14841"/>
    </source>
</evidence>
<evidence type="ECO:0000256" key="8">
    <source>
        <dbReference type="ARBA" id="ARBA00023136"/>
    </source>
</evidence>
<dbReference type="PANTHER" id="PTHR30534">
    <property type="entry name" value="FLAGELLAR MOTOR SWITCH PROTEIN FLIG"/>
    <property type="match status" value="1"/>
</dbReference>
<reference evidence="15 16" key="1">
    <citation type="submission" date="2023-07" db="EMBL/GenBank/DDBJ databases">
        <authorList>
            <person name="Peeters C."/>
        </authorList>
    </citation>
    <scope>NUCLEOTIDE SEQUENCE [LARGE SCALE GENOMIC DNA]</scope>
    <source>
        <strain evidence="15 16">LMG 18101</strain>
    </source>
</reference>
<evidence type="ECO:0000256" key="9">
    <source>
        <dbReference type="ARBA" id="ARBA00023143"/>
    </source>
</evidence>
<sequence length="353" mass="38824">MTTTNNAMVAAGSSLPASHEAPTAPNLSTVERAAIILLSMGEEAAAGVLRCLSREELLGVTMVMSRMQGVKVDAVQMTIERFFADFRAQSSVRGASRSFLQRSLDLALGGVVANSVLNKIYGDVIGPKMARLQWAQPQWLADRLRDEHVRMQAMFLAFLPPEQASAVIDALPDAQREQVLLDIARLKEIDHDLLRDLEAVVDGCIANLGTQSTAVEGVRQAAEIINRMPGDRARLVELLRARDPELFSLVEDRIYDFSLIGQQSDEAIAVILEQVDMELWGVALKGSDPAVREALMRAMPRRSVQAFEEMLRRTGPAPASRVEAARREIMAQVKELADEGDIELQLVAEDVIR</sequence>
<organism evidence="15 16">
    <name type="scientific">Ralstonia flaminis</name>
    <dbReference type="NCBI Taxonomy" id="3058597"/>
    <lineage>
        <taxon>Bacteria</taxon>
        <taxon>Pseudomonadati</taxon>
        <taxon>Pseudomonadota</taxon>
        <taxon>Betaproteobacteria</taxon>
        <taxon>Burkholderiales</taxon>
        <taxon>Burkholderiaceae</taxon>
        <taxon>Ralstonia</taxon>
    </lineage>
</organism>
<evidence type="ECO:0000313" key="15">
    <source>
        <dbReference type="EMBL" id="CAJ0819455.1"/>
    </source>
</evidence>
<keyword evidence="15" id="KW-0969">Cilium</keyword>
<protein>
    <recommendedName>
        <fullName evidence="4">Flagellar motor switch protein FliG</fullName>
    </recommendedName>
</protein>
<dbReference type="InterPro" id="IPR011002">
    <property type="entry name" value="FliG_a-hlx"/>
</dbReference>
<keyword evidence="15" id="KW-0966">Cell projection</keyword>
<evidence type="ECO:0000313" key="16">
    <source>
        <dbReference type="Proteomes" id="UP001189757"/>
    </source>
</evidence>
<dbReference type="InterPro" id="IPR028263">
    <property type="entry name" value="FliG_N"/>
</dbReference>
<evidence type="ECO:0000256" key="3">
    <source>
        <dbReference type="ARBA" id="ARBA00010299"/>
    </source>
</evidence>
<keyword evidence="6" id="KW-0145">Chemotaxis</keyword>
<evidence type="ECO:0000256" key="11">
    <source>
        <dbReference type="SAM" id="MobiDB-lite"/>
    </source>
</evidence>
<evidence type="ECO:0000256" key="7">
    <source>
        <dbReference type="ARBA" id="ARBA00022779"/>
    </source>
</evidence>
<evidence type="ECO:0000256" key="6">
    <source>
        <dbReference type="ARBA" id="ARBA00022500"/>
    </source>
</evidence>
<keyword evidence="15" id="KW-0282">Flagellum</keyword>
<dbReference type="Pfam" id="PF01706">
    <property type="entry name" value="FliG_C"/>
    <property type="match status" value="1"/>
</dbReference>
<comment type="similarity">
    <text evidence="3">Belongs to the FliG family.</text>
</comment>
<evidence type="ECO:0000259" key="14">
    <source>
        <dbReference type="Pfam" id="PF14842"/>
    </source>
</evidence>